<feature type="active site" description="Phosphocysteine intermediate; for EIIB activity" evidence="6">
    <location>
        <position position="13"/>
    </location>
</feature>
<dbReference type="PANTHER" id="PTHR30175:SF1">
    <property type="entry name" value="PTS SYSTEM ARBUTIN-, CELLOBIOSE-, AND SALICIN-SPECIFIC EIIBC COMPONENT-RELATED"/>
    <property type="match status" value="1"/>
</dbReference>
<dbReference type="PROSITE" id="PS51098">
    <property type="entry name" value="PTS_EIIB_TYPE_1"/>
    <property type="match status" value="1"/>
</dbReference>
<dbReference type="GO" id="GO:0008982">
    <property type="term" value="F:protein-N(PI)-phosphohistidine-sugar phosphotransferase activity"/>
    <property type="evidence" value="ECO:0007669"/>
    <property type="project" value="InterPro"/>
</dbReference>
<comment type="caution">
    <text evidence="8">The sequence shown here is derived from an EMBL/GenBank/DDBJ whole genome shotgun (WGS) entry which is preliminary data.</text>
</comment>
<evidence type="ECO:0000313" key="9">
    <source>
        <dbReference type="Proteomes" id="UP000014243"/>
    </source>
</evidence>
<dbReference type="Gene3D" id="3.30.1360.60">
    <property type="entry name" value="Glucose permease domain IIB"/>
    <property type="match status" value="1"/>
</dbReference>
<dbReference type="PROSITE" id="PS01035">
    <property type="entry name" value="PTS_EIIB_TYPE_1_CYS"/>
    <property type="match status" value="1"/>
</dbReference>
<evidence type="ECO:0000256" key="4">
    <source>
        <dbReference type="ARBA" id="ARBA00022683"/>
    </source>
</evidence>
<dbReference type="InterPro" id="IPR001996">
    <property type="entry name" value="PTS_IIB_1"/>
</dbReference>
<evidence type="ECO:0000256" key="2">
    <source>
        <dbReference type="ARBA" id="ARBA00022597"/>
    </source>
</evidence>
<dbReference type="SUPFAM" id="SSF55604">
    <property type="entry name" value="Glucose permease domain IIB"/>
    <property type="match status" value="1"/>
</dbReference>
<organism evidence="8 9">
    <name type="scientific">Lacticaseibacillus paracasei subsp. paracasei Lpp126</name>
    <dbReference type="NCBI Taxonomy" id="1256206"/>
    <lineage>
        <taxon>Bacteria</taxon>
        <taxon>Bacillati</taxon>
        <taxon>Bacillota</taxon>
        <taxon>Bacilli</taxon>
        <taxon>Lactobacillales</taxon>
        <taxon>Lactobacillaceae</taxon>
        <taxon>Lacticaseibacillus</taxon>
    </lineage>
</organism>
<reference evidence="8 9" key="1">
    <citation type="journal article" date="2013" name="PLoS ONE">
        <title>Lactobacillus paracasei comparative genomics: towards species pan-genome definition and exploitation of diversity.</title>
        <authorList>
            <person name="Smokvina T."/>
            <person name="Wels M."/>
            <person name="Polka J."/>
            <person name="Chervaux C."/>
            <person name="Brisse S."/>
            <person name="Boekhorst J."/>
            <person name="van Hylckama Vlieg J.E."/>
            <person name="Siezen R.J."/>
        </authorList>
    </citation>
    <scope>NUCLEOTIDE SEQUENCE [LARGE SCALE GENOMIC DNA]</scope>
    <source>
        <strain evidence="8 9">Lpp126</strain>
    </source>
</reference>
<keyword evidence="4" id="KW-0598">Phosphotransferase system</keyword>
<evidence type="ECO:0000256" key="1">
    <source>
        <dbReference type="ARBA" id="ARBA00022448"/>
    </source>
</evidence>
<keyword evidence="2" id="KW-0762">Sugar transport</keyword>
<evidence type="ECO:0000256" key="6">
    <source>
        <dbReference type="PROSITE-ProRule" id="PRU00421"/>
    </source>
</evidence>
<dbReference type="GO" id="GO:0005886">
    <property type="term" value="C:plasma membrane"/>
    <property type="evidence" value="ECO:0007669"/>
    <property type="project" value="TreeGrafter"/>
</dbReference>
<dbReference type="GO" id="GO:0009401">
    <property type="term" value="P:phosphoenolpyruvate-dependent sugar phosphotransferase system"/>
    <property type="evidence" value="ECO:0007669"/>
    <property type="project" value="UniProtKB-KW"/>
</dbReference>
<protein>
    <submittedName>
        <fullName evidence="8">PTS system sucrose-specific transporter subuits IIBC</fullName>
    </submittedName>
</protein>
<evidence type="ECO:0000256" key="5">
    <source>
        <dbReference type="ARBA" id="ARBA00022777"/>
    </source>
</evidence>
<evidence type="ECO:0000256" key="3">
    <source>
        <dbReference type="ARBA" id="ARBA00022679"/>
    </source>
</evidence>
<feature type="domain" description="PTS EIIB type-1" evidence="7">
    <location>
        <begin position="1"/>
        <end position="73"/>
    </location>
</feature>
<sequence length="100" mass="11314">MGHLDNVESVARCYTRLRVRIKDDSKVTTDKINKIDGVVKAFSSDGKLQIVMPEYLDKVFDYINAQFVGESGVSNANATTEKVNKKTRKNHLQTIAEWHS</sequence>
<dbReference type="InterPro" id="IPR018113">
    <property type="entry name" value="PTrfase_EIIB_Cys"/>
</dbReference>
<dbReference type="Pfam" id="PF00367">
    <property type="entry name" value="PTS_EIIB"/>
    <property type="match status" value="1"/>
</dbReference>
<name>S2SF80_LACPA</name>
<evidence type="ECO:0000259" key="7">
    <source>
        <dbReference type="PROSITE" id="PS51098"/>
    </source>
</evidence>
<gene>
    <name evidence="8" type="ORF">Lpp126_01017</name>
</gene>
<dbReference type="GO" id="GO:0016301">
    <property type="term" value="F:kinase activity"/>
    <property type="evidence" value="ECO:0007669"/>
    <property type="project" value="UniProtKB-KW"/>
</dbReference>
<proteinExistence type="predicted"/>
<evidence type="ECO:0000313" key="8">
    <source>
        <dbReference type="EMBL" id="EPC89047.1"/>
    </source>
</evidence>
<accession>S2SF80</accession>
<dbReference type="Proteomes" id="UP000014243">
    <property type="component" value="Unassembled WGS sequence"/>
</dbReference>
<dbReference type="InterPro" id="IPR050558">
    <property type="entry name" value="PTS_Sugar-Specific_Components"/>
</dbReference>
<dbReference type="GO" id="GO:0090563">
    <property type="term" value="F:protein-phosphocysteine-sugar phosphotransferase activity"/>
    <property type="evidence" value="ECO:0007669"/>
    <property type="project" value="TreeGrafter"/>
</dbReference>
<dbReference type="InterPro" id="IPR036878">
    <property type="entry name" value="Glu_permease_IIB"/>
</dbReference>
<dbReference type="AlphaFoldDB" id="S2SF80"/>
<dbReference type="EMBL" id="ANKC01000058">
    <property type="protein sequence ID" value="EPC89047.1"/>
    <property type="molecule type" value="Genomic_DNA"/>
</dbReference>
<keyword evidence="3" id="KW-0808">Transferase</keyword>
<dbReference type="PANTHER" id="PTHR30175">
    <property type="entry name" value="PHOSPHOTRANSFERASE SYSTEM TRANSPORT PROTEIN"/>
    <property type="match status" value="1"/>
</dbReference>
<keyword evidence="5" id="KW-0418">Kinase</keyword>
<keyword evidence="1" id="KW-0813">Transport</keyword>
<dbReference type="PATRIC" id="fig|1256206.3.peg.171"/>